<feature type="domain" description="Xylose isomerase-like TIM barrel" evidence="2">
    <location>
        <begin position="28"/>
        <end position="266"/>
    </location>
</feature>
<dbReference type="Gene3D" id="3.20.20.150">
    <property type="entry name" value="Divalent-metal-dependent TIM barrel enzymes"/>
    <property type="match status" value="1"/>
</dbReference>
<evidence type="ECO:0000313" key="3">
    <source>
        <dbReference type="EMBL" id="HGK23310.1"/>
    </source>
</evidence>
<dbReference type="AlphaFoldDB" id="A0A7V3ZIA0"/>
<evidence type="ECO:0000259" key="2">
    <source>
        <dbReference type="Pfam" id="PF01261"/>
    </source>
</evidence>
<dbReference type="InterPro" id="IPR050417">
    <property type="entry name" value="Sugar_Epim/Isomerase"/>
</dbReference>
<dbReference type="SUPFAM" id="SSF51658">
    <property type="entry name" value="Xylose isomerase-like"/>
    <property type="match status" value="1"/>
</dbReference>
<dbReference type="PANTHER" id="PTHR43489:SF7">
    <property type="entry name" value="3-DEHYDRO-D-GULOSIDE 4-EPIMERASE-RELATED"/>
    <property type="match status" value="1"/>
</dbReference>
<evidence type="ECO:0000256" key="1">
    <source>
        <dbReference type="ARBA" id="ARBA00023235"/>
    </source>
</evidence>
<dbReference type="InterPro" id="IPR013022">
    <property type="entry name" value="Xyl_isomerase-like_TIM-brl"/>
</dbReference>
<dbReference type="PANTHER" id="PTHR43489">
    <property type="entry name" value="ISOMERASE"/>
    <property type="match status" value="1"/>
</dbReference>
<gene>
    <name evidence="3" type="ORF">ENU78_02500</name>
</gene>
<proteinExistence type="predicted"/>
<reference evidence="3" key="1">
    <citation type="journal article" date="2020" name="mSystems">
        <title>Genome- and Community-Level Interaction Insights into Carbon Utilization and Element Cycling Functions of Hydrothermarchaeota in Hydrothermal Sediment.</title>
        <authorList>
            <person name="Zhou Z."/>
            <person name="Liu Y."/>
            <person name="Xu W."/>
            <person name="Pan J."/>
            <person name="Luo Z.H."/>
            <person name="Li M."/>
        </authorList>
    </citation>
    <scope>NUCLEOTIDE SEQUENCE [LARGE SCALE GENOMIC DNA]</scope>
    <source>
        <strain evidence="3">SpSt-70</strain>
    </source>
</reference>
<dbReference type="InterPro" id="IPR036237">
    <property type="entry name" value="Xyl_isomerase-like_sf"/>
</dbReference>
<keyword evidence="1 3" id="KW-0413">Isomerase</keyword>
<accession>A0A7V3ZIA0</accession>
<protein>
    <submittedName>
        <fullName evidence="3">Sugar phosphate isomerase/epimerase</fullName>
    </submittedName>
</protein>
<dbReference type="Pfam" id="PF01261">
    <property type="entry name" value="AP_endonuc_2"/>
    <property type="match status" value="1"/>
</dbReference>
<name>A0A7V3ZIA0_DICTH</name>
<dbReference type="RefSeq" id="WP_149123001.1">
    <property type="nucleotide sequence ID" value="NZ_VTFL01000004.1"/>
</dbReference>
<sequence length="271" mass="31275">MRISITVAKDVSENFPVVLRGKDLLESLRKAKEYGYSSVELHLEDIELKEFLTLTRVIEQEDIHVSVLGTGLAYVKEGLSFSNKDDFIRKEAVKRVKKFIEVASFWGSKVIIGSIRGRVRQLNEKEVYIKLIIDSFKEVLDEAEKNRVTLLVEPLNRYETNFINKVEEGLEFIKNLSSEYLKLHLDTFHMNIEEDNIKEAIEKAKSFVKHFHFADNQRKYPGSGHINFEEIKEAIINIGYSEYIGIECLPLPNAETVAKESLKFLRGLFLS</sequence>
<dbReference type="GO" id="GO:0016853">
    <property type="term" value="F:isomerase activity"/>
    <property type="evidence" value="ECO:0007669"/>
    <property type="project" value="UniProtKB-KW"/>
</dbReference>
<dbReference type="EMBL" id="DTDV01000007">
    <property type="protein sequence ID" value="HGK23310.1"/>
    <property type="molecule type" value="Genomic_DNA"/>
</dbReference>
<comment type="caution">
    <text evidence="3">The sequence shown here is derived from an EMBL/GenBank/DDBJ whole genome shotgun (WGS) entry which is preliminary data.</text>
</comment>
<organism evidence="3">
    <name type="scientific">Dictyoglomus thermophilum</name>
    <dbReference type="NCBI Taxonomy" id="14"/>
    <lineage>
        <taxon>Bacteria</taxon>
        <taxon>Pseudomonadati</taxon>
        <taxon>Dictyoglomota</taxon>
        <taxon>Dictyoglomia</taxon>
        <taxon>Dictyoglomales</taxon>
        <taxon>Dictyoglomaceae</taxon>
        <taxon>Dictyoglomus</taxon>
    </lineage>
</organism>